<evidence type="ECO:0000313" key="2">
    <source>
        <dbReference type="Proteomes" id="UP000008281"/>
    </source>
</evidence>
<gene>
    <name evidence="1" type="ORF">CRE_17442</name>
</gene>
<dbReference type="EMBL" id="DS268511">
    <property type="protein sequence ID" value="EFO84016.1"/>
    <property type="molecule type" value="Genomic_DNA"/>
</dbReference>
<dbReference type="Proteomes" id="UP000008281">
    <property type="component" value="Unassembled WGS sequence"/>
</dbReference>
<reference evidence="1" key="1">
    <citation type="submission" date="2007-07" db="EMBL/GenBank/DDBJ databases">
        <title>PCAP assembly of the Caenorhabditis remanei genome.</title>
        <authorList>
            <consortium name="The Caenorhabditis remanei Sequencing Consortium"/>
            <person name="Wilson R.K."/>
        </authorList>
    </citation>
    <scope>NUCLEOTIDE SEQUENCE [LARGE SCALE GENOMIC DNA]</scope>
    <source>
        <strain evidence="1">PB4641</strain>
    </source>
</reference>
<dbReference type="AlphaFoldDB" id="E3N225"/>
<dbReference type="STRING" id="31234.E3N225"/>
<dbReference type="eggNOG" id="KOG1075">
    <property type="taxonomic scope" value="Eukaryota"/>
</dbReference>
<dbReference type="PRINTS" id="PR01345">
    <property type="entry name" value="CERVTRCPTASE"/>
</dbReference>
<accession>E3N225</accession>
<dbReference type="PANTHER" id="PTHR33332">
    <property type="entry name" value="REVERSE TRANSCRIPTASE DOMAIN-CONTAINING PROTEIN"/>
    <property type="match status" value="1"/>
</dbReference>
<name>E3N225_CAERE</name>
<dbReference type="InParanoid" id="E3N225"/>
<evidence type="ECO:0000313" key="1">
    <source>
        <dbReference type="EMBL" id="EFO84016.1"/>
    </source>
</evidence>
<organism evidence="2">
    <name type="scientific">Caenorhabditis remanei</name>
    <name type="common">Caenorhabditis vulgaris</name>
    <dbReference type="NCBI Taxonomy" id="31234"/>
    <lineage>
        <taxon>Eukaryota</taxon>
        <taxon>Metazoa</taxon>
        <taxon>Ecdysozoa</taxon>
        <taxon>Nematoda</taxon>
        <taxon>Chromadorea</taxon>
        <taxon>Rhabditida</taxon>
        <taxon>Rhabditina</taxon>
        <taxon>Rhabditomorpha</taxon>
        <taxon>Rhabditoidea</taxon>
        <taxon>Rhabditidae</taxon>
        <taxon>Peloderinae</taxon>
        <taxon>Caenorhabditis</taxon>
    </lineage>
</organism>
<protein>
    <submittedName>
        <fullName evidence="1">Uncharacterized protein</fullName>
    </submittedName>
</protein>
<dbReference type="HOGENOM" id="CLU_1322004_0_0_1"/>
<sequence>MNTYTIEGNIICQKTLIRDLGFLISPKLDFSEHWHKATNSAKFLVSKIFTSYSSNDSKIMTLLYKTFIRPVLEYGTEVSSPYKKCDIRAIESIQNSFTRRLLSRQIGRYLTPSDPDYLSANQRNAKYGLVSLEQRRQATDYKMIIKMQLGKIDINTDDFFTTNTFTKTRSNNTFHWKAGKTKSRRNFFIHRTLNRIPVSSDRPSISLHSLPN</sequence>
<keyword evidence="2" id="KW-1185">Reference proteome</keyword>
<proteinExistence type="predicted"/>
<dbReference type="OrthoDB" id="5864445at2759"/>